<name>A0ABW6WQJ7_9ACTN</name>
<comment type="caution">
    <text evidence="1">The sequence shown here is derived from an EMBL/GenBank/DDBJ whole genome shotgun (WGS) entry which is preliminary data.</text>
</comment>
<dbReference type="SUPFAM" id="SSF46785">
    <property type="entry name" value="Winged helix' DNA-binding domain"/>
    <property type="match status" value="1"/>
</dbReference>
<dbReference type="Gene3D" id="1.10.10.10">
    <property type="entry name" value="Winged helix-like DNA-binding domain superfamily/Winged helix DNA-binding domain"/>
    <property type="match status" value="1"/>
</dbReference>
<dbReference type="EMBL" id="JBIAZU010000007">
    <property type="protein sequence ID" value="MFF5295557.1"/>
    <property type="molecule type" value="Genomic_DNA"/>
</dbReference>
<dbReference type="InterPro" id="IPR036390">
    <property type="entry name" value="WH_DNA-bd_sf"/>
</dbReference>
<dbReference type="InterPro" id="IPR036388">
    <property type="entry name" value="WH-like_DNA-bd_sf"/>
</dbReference>
<evidence type="ECO:0000313" key="2">
    <source>
        <dbReference type="Proteomes" id="UP001602245"/>
    </source>
</evidence>
<sequence length="131" mass="13750">MPTLTGQTIAEAQGAVRALLDRTLAGSGLDSNEYVALRVAIARRADDLAGFLASQPQLNLDADAAAALVRGLQMRGLLVEGAITPAGTELYQRVAEQVAETTTRLYAGMDENDLAAAHRVLTEVITRAAST</sequence>
<proteinExistence type="predicted"/>
<protein>
    <recommendedName>
        <fullName evidence="3">Transcriptional regulator</fullName>
    </recommendedName>
</protein>
<dbReference type="RefSeq" id="WP_040432663.1">
    <property type="nucleotide sequence ID" value="NZ_JBIAZU010000007.1"/>
</dbReference>
<evidence type="ECO:0000313" key="1">
    <source>
        <dbReference type="EMBL" id="MFF5295557.1"/>
    </source>
</evidence>
<accession>A0ABW6WQJ7</accession>
<keyword evidence="2" id="KW-1185">Reference proteome</keyword>
<gene>
    <name evidence="1" type="ORF">ACFY35_39520</name>
</gene>
<reference evidence="1 2" key="1">
    <citation type="submission" date="2024-10" db="EMBL/GenBank/DDBJ databases">
        <title>The Natural Products Discovery Center: Release of the First 8490 Sequenced Strains for Exploring Actinobacteria Biosynthetic Diversity.</title>
        <authorList>
            <person name="Kalkreuter E."/>
            <person name="Kautsar S.A."/>
            <person name="Yang D."/>
            <person name="Bader C.D."/>
            <person name="Teijaro C.N."/>
            <person name="Fluegel L."/>
            <person name="Davis C.M."/>
            <person name="Simpson J.R."/>
            <person name="Lauterbach L."/>
            <person name="Steele A.D."/>
            <person name="Gui C."/>
            <person name="Meng S."/>
            <person name="Li G."/>
            <person name="Viehrig K."/>
            <person name="Ye F."/>
            <person name="Su P."/>
            <person name="Kiefer A.F."/>
            <person name="Nichols A."/>
            <person name="Cepeda A.J."/>
            <person name="Yan W."/>
            <person name="Fan B."/>
            <person name="Jiang Y."/>
            <person name="Adhikari A."/>
            <person name="Zheng C.-J."/>
            <person name="Schuster L."/>
            <person name="Cowan T.M."/>
            <person name="Smanski M.J."/>
            <person name="Chevrette M.G."/>
            <person name="De Carvalho L.P.S."/>
            <person name="Shen B."/>
        </authorList>
    </citation>
    <scope>NUCLEOTIDE SEQUENCE [LARGE SCALE GENOMIC DNA]</scope>
    <source>
        <strain evidence="1 2">NPDC000087</strain>
    </source>
</reference>
<organism evidence="1 2">
    <name type="scientific">Paractinoplanes globisporus</name>
    <dbReference type="NCBI Taxonomy" id="113565"/>
    <lineage>
        <taxon>Bacteria</taxon>
        <taxon>Bacillati</taxon>
        <taxon>Actinomycetota</taxon>
        <taxon>Actinomycetes</taxon>
        <taxon>Micromonosporales</taxon>
        <taxon>Micromonosporaceae</taxon>
        <taxon>Paractinoplanes</taxon>
    </lineage>
</organism>
<evidence type="ECO:0008006" key="3">
    <source>
        <dbReference type="Google" id="ProtNLM"/>
    </source>
</evidence>
<dbReference type="Proteomes" id="UP001602245">
    <property type="component" value="Unassembled WGS sequence"/>
</dbReference>